<sequence length="102" mass="11254">MLMCFMPSLSCHSAHVCFCMSCLPVYCFYFVPASSVSEFVFFIHSNLFFHLPSCCLLVCILESSISQAVTKKGYNLGDASFQSSCGASRTVGAWCVSVYTDR</sequence>
<proteinExistence type="predicted"/>
<name>A0ABU7C850_9TELE</name>
<protein>
    <recommendedName>
        <fullName evidence="4">Secreted protein</fullName>
    </recommendedName>
</protein>
<keyword evidence="3" id="KW-1185">Reference proteome</keyword>
<keyword evidence="1" id="KW-0812">Transmembrane</keyword>
<evidence type="ECO:0000313" key="2">
    <source>
        <dbReference type="EMBL" id="MED6259127.1"/>
    </source>
</evidence>
<reference evidence="2 3" key="1">
    <citation type="submission" date="2021-07" db="EMBL/GenBank/DDBJ databases">
        <authorList>
            <person name="Palmer J.M."/>
        </authorList>
    </citation>
    <scope>NUCLEOTIDE SEQUENCE [LARGE SCALE GENOMIC DNA]</scope>
    <source>
        <strain evidence="2 3">AT_MEX2019</strain>
        <tissue evidence="2">Muscle</tissue>
    </source>
</reference>
<feature type="transmembrane region" description="Helical" evidence="1">
    <location>
        <begin position="12"/>
        <end position="33"/>
    </location>
</feature>
<organism evidence="2 3">
    <name type="scientific">Ataeniobius toweri</name>
    <dbReference type="NCBI Taxonomy" id="208326"/>
    <lineage>
        <taxon>Eukaryota</taxon>
        <taxon>Metazoa</taxon>
        <taxon>Chordata</taxon>
        <taxon>Craniata</taxon>
        <taxon>Vertebrata</taxon>
        <taxon>Euteleostomi</taxon>
        <taxon>Actinopterygii</taxon>
        <taxon>Neopterygii</taxon>
        <taxon>Teleostei</taxon>
        <taxon>Neoteleostei</taxon>
        <taxon>Acanthomorphata</taxon>
        <taxon>Ovalentaria</taxon>
        <taxon>Atherinomorphae</taxon>
        <taxon>Cyprinodontiformes</taxon>
        <taxon>Goodeidae</taxon>
        <taxon>Ataeniobius</taxon>
    </lineage>
</organism>
<evidence type="ECO:0008006" key="4">
    <source>
        <dbReference type="Google" id="ProtNLM"/>
    </source>
</evidence>
<gene>
    <name evidence="2" type="ORF">ATANTOWER_017402</name>
</gene>
<evidence type="ECO:0000256" key="1">
    <source>
        <dbReference type="SAM" id="Phobius"/>
    </source>
</evidence>
<comment type="caution">
    <text evidence="2">The sequence shown here is derived from an EMBL/GenBank/DDBJ whole genome shotgun (WGS) entry which is preliminary data.</text>
</comment>
<accession>A0ABU7C850</accession>
<dbReference type="Proteomes" id="UP001345963">
    <property type="component" value="Unassembled WGS sequence"/>
</dbReference>
<evidence type="ECO:0000313" key="3">
    <source>
        <dbReference type="Proteomes" id="UP001345963"/>
    </source>
</evidence>
<feature type="transmembrane region" description="Helical" evidence="1">
    <location>
        <begin position="39"/>
        <end position="61"/>
    </location>
</feature>
<keyword evidence="1" id="KW-0472">Membrane</keyword>
<dbReference type="EMBL" id="JAHUTI010082275">
    <property type="protein sequence ID" value="MED6259127.1"/>
    <property type="molecule type" value="Genomic_DNA"/>
</dbReference>
<keyword evidence="1" id="KW-1133">Transmembrane helix</keyword>